<dbReference type="SUPFAM" id="SSF53756">
    <property type="entry name" value="UDP-Glycosyltransferase/glycogen phosphorylase"/>
    <property type="match status" value="1"/>
</dbReference>
<evidence type="ECO:0000313" key="4">
    <source>
        <dbReference type="Proteomes" id="UP000198324"/>
    </source>
</evidence>
<dbReference type="OrthoDB" id="9797795at2"/>
<keyword evidence="2 3" id="KW-0808">Transferase</keyword>
<dbReference type="InterPro" id="IPR002201">
    <property type="entry name" value="Glyco_trans_9"/>
</dbReference>
<gene>
    <name evidence="3" type="ORF">SAMN04488503_2168</name>
</gene>
<dbReference type="GO" id="GO:0008713">
    <property type="term" value="F:ADP-heptose-lipopolysaccharide heptosyltransferase activity"/>
    <property type="evidence" value="ECO:0007669"/>
    <property type="project" value="TreeGrafter"/>
</dbReference>
<dbReference type="Gene3D" id="3.40.50.2000">
    <property type="entry name" value="Glycogen Phosphorylase B"/>
    <property type="match status" value="2"/>
</dbReference>
<dbReference type="AlphaFoldDB" id="A0A239ARJ4"/>
<name>A0A239ARJ4_9BACT</name>
<keyword evidence="4" id="KW-1185">Reference proteome</keyword>
<protein>
    <submittedName>
        <fullName evidence="3">ADP-heptose:LPS heptosyltransferase</fullName>
    </submittedName>
</protein>
<sequence length="473" mass="51241">MAADPVLVLQMQRMGDLILSFPLFLWLSRCYPGRERHVVAEEQFFRPLMPVSPPVTYIPWSAAQAGALAGRRYRLIVNLSIREEAARLAGSLEADIKLGPVREADGALRMRGAWQLYRAGLVGAGRHNRFHWADLNGLDLVSLDVPRLTGFEPPRPAPGSGGKVGVFVGASEPGKRPDPAFYAGLCRALLERDLKPVLLGGPADRPVAEAVRAESRLPLADLTGRLSVAELAEFVRGLALMVTPDTGPMHLAAWMGAPTLNLSVGHVNPWDTAPYQPGHVVLRSRLSCARGCWTCRRAERRCARALAPRPVAAVAVLMAEGARARLERIRLPGLAVFETARTPEGLFGLRRLGPPEPQDAADLAGEFWRRFFLWRLAAGSEEAVRQAWAALAGTFPRLAVSLRASLPGLGRGLVRLSRERGQSSPLAHGVAPFWGLLASQLEMSGQNADLSPAWEAEALSQLERLAAILSAAD</sequence>
<dbReference type="Proteomes" id="UP000198324">
    <property type="component" value="Unassembled WGS sequence"/>
</dbReference>
<accession>A0A239ARJ4</accession>
<dbReference type="InterPro" id="IPR051199">
    <property type="entry name" value="LPS_LOS_Heptosyltrfase"/>
</dbReference>
<keyword evidence="1" id="KW-0328">Glycosyltransferase</keyword>
<dbReference type="PANTHER" id="PTHR30160">
    <property type="entry name" value="TETRAACYLDISACCHARIDE 4'-KINASE-RELATED"/>
    <property type="match status" value="1"/>
</dbReference>
<organism evidence="3 4">
    <name type="scientific">Humidesulfovibrio mexicanus</name>
    <dbReference type="NCBI Taxonomy" id="147047"/>
    <lineage>
        <taxon>Bacteria</taxon>
        <taxon>Pseudomonadati</taxon>
        <taxon>Thermodesulfobacteriota</taxon>
        <taxon>Desulfovibrionia</taxon>
        <taxon>Desulfovibrionales</taxon>
        <taxon>Desulfovibrionaceae</taxon>
        <taxon>Humidesulfovibrio</taxon>
    </lineage>
</organism>
<dbReference type="Pfam" id="PF01075">
    <property type="entry name" value="Glyco_transf_9"/>
    <property type="match status" value="1"/>
</dbReference>
<dbReference type="EMBL" id="FZOC01000004">
    <property type="protein sequence ID" value="SNR98150.1"/>
    <property type="molecule type" value="Genomic_DNA"/>
</dbReference>
<proteinExistence type="predicted"/>
<evidence type="ECO:0000256" key="2">
    <source>
        <dbReference type="ARBA" id="ARBA00022679"/>
    </source>
</evidence>
<dbReference type="GO" id="GO:0005829">
    <property type="term" value="C:cytosol"/>
    <property type="evidence" value="ECO:0007669"/>
    <property type="project" value="TreeGrafter"/>
</dbReference>
<dbReference type="RefSeq" id="WP_089274385.1">
    <property type="nucleotide sequence ID" value="NZ_FZOC01000004.1"/>
</dbReference>
<dbReference type="PANTHER" id="PTHR30160:SF7">
    <property type="entry name" value="ADP-HEPTOSE--LPS HEPTOSYLTRANSFERASE 2"/>
    <property type="match status" value="1"/>
</dbReference>
<evidence type="ECO:0000313" key="3">
    <source>
        <dbReference type="EMBL" id="SNR98150.1"/>
    </source>
</evidence>
<reference evidence="3 4" key="1">
    <citation type="submission" date="2017-06" db="EMBL/GenBank/DDBJ databases">
        <authorList>
            <person name="Kim H.J."/>
            <person name="Triplett B.A."/>
        </authorList>
    </citation>
    <scope>NUCLEOTIDE SEQUENCE [LARGE SCALE GENOMIC DNA]</scope>
    <source>
        <strain evidence="3 4">DSM 13116</strain>
    </source>
</reference>
<dbReference type="GO" id="GO:0009244">
    <property type="term" value="P:lipopolysaccharide core region biosynthetic process"/>
    <property type="evidence" value="ECO:0007669"/>
    <property type="project" value="TreeGrafter"/>
</dbReference>
<evidence type="ECO:0000256" key="1">
    <source>
        <dbReference type="ARBA" id="ARBA00022676"/>
    </source>
</evidence>
<dbReference type="CDD" id="cd03789">
    <property type="entry name" value="GT9_LPS_heptosyltransferase"/>
    <property type="match status" value="1"/>
</dbReference>